<evidence type="ECO:0000313" key="1">
    <source>
        <dbReference type="EMBL" id="ACX33907.1"/>
    </source>
</evidence>
<dbReference type="EMBL" id="GQ869381">
    <property type="protein sequence ID" value="ACX33907.1"/>
    <property type="molecule type" value="Genomic_DNA"/>
</dbReference>
<organism evidence="1">
    <name type="scientific">uncultured prokaryote AT3</name>
    <dbReference type="NCBI Taxonomy" id="672202"/>
    <lineage>
        <taxon>unclassified sequences</taxon>
        <taxon>environmental samples</taxon>
    </lineage>
</organism>
<accession>D3W8F8</accession>
<evidence type="ECO:0008006" key="2">
    <source>
        <dbReference type="Google" id="ProtNLM"/>
    </source>
</evidence>
<dbReference type="SUPFAM" id="SSF52833">
    <property type="entry name" value="Thioredoxin-like"/>
    <property type="match status" value="1"/>
</dbReference>
<proteinExistence type="predicted"/>
<name>D3W8F8_9ZZZZ</name>
<reference evidence="1" key="1">
    <citation type="journal article" date="2010" name="Appl. Environ. Microbiol.">
        <title>Expanding small-molecule functional metagenomics through parallel screening of broad-host-range cosmid environmental DNA libraries in diverse proteobacteria.</title>
        <authorList>
            <person name="Craig J.W."/>
            <person name="Chang F.Y."/>
            <person name="Kim J.H."/>
            <person name="Obiajulu S.C."/>
            <person name="Brady S.F."/>
        </authorList>
    </citation>
    <scope>NUCLEOTIDE SEQUENCE</scope>
</reference>
<protein>
    <recommendedName>
        <fullName evidence="2">Thioredoxin domain-containing protein</fullName>
    </recommendedName>
</protein>
<sequence>MKRVVSCLLLLLLALLAPISPALASATIQSFEPESMALIRQAHQGRPFVLALWSSDCVYCLQNLELLAQAQRARPALQVVIVATDPLEIADELNRLLARHRLRGERWAFGGAAPERLRYTIDPAWQGELPRSYLFAASGAVSAISGPIRRELLDALR</sequence>
<dbReference type="Gene3D" id="3.40.30.10">
    <property type="entry name" value="Glutaredoxin"/>
    <property type="match status" value="1"/>
</dbReference>
<dbReference type="AlphaFoldDB" id="D3W8F8"/>
<dbReference type="InterPro" id="IPR036249">
    <property type="entry name" value="Thioredoxin-like_sf"/>
</dbReference>